<name>A0A3N1ZRG8_9ACTN</name>
<evidence type="ECO:0000256" key="2">
    <source>
        <dbReference type="ARBA" id="ARBA00022692"/>
    </source>
</evidence>
<organism evidence="7 8">
    <name type="scientific">Luteococcus japonicus</name>
    <dbReference type="NCBI Taxonomy" id="33984"/>
    <lineage>
        <taxon>Bacteria</taxon>
        <taxon>Bacillati</taxon>
        <taxon>Actinomycetota</taxon>
        <taxon>Actinomycetes</taxon>
        <taxon>Propionibacteriales</taxon>
        <taxon>Propionibacteriaceae</taxon>
        <taxon>Luteococcus</taxon>
    </lineage>
</organism>
<comment type="caution">
    <text evidence="7">The sequence shown here is derived from an EMBL/GenBank/DDBJ whole genome shotgun (WGS) entry which is preliminary data.</text>
</comment>
<dbReference type="PANTHER" id="PTHR39344:SF1">
    <property type="entry name" value="UPF0182 PROTEIN SLL1060"/>
    <property type="match status" value="1"/>
</dbReference>
<evidence type="ECO:0000256" key="1">
    <source>
        <dbReference type="ARBA" id="ARBA00022475"/>
    </source>
</evidence>
<feature type="transmembrane region" description="Helical" evidence="6">
    <location>
        <begin position="177"/>
        <end position="199"/>
    </location>
</feature>
<feature type="region of interest" description="Disordered" evidence="5">
    <location>
        <begin position="620"/>
        <end position="641"/>
    </location>
</feature>
<feature type="transmembrane region" description="Helical" evidence="6">
    <location>
        <begin position="72"/>
        <end position="95"/>
    </location>
</feature>
<feature type="transmembrane region" description="Helical" evidence="6">
    <location>
        <begin position="278"/>
        <end position="297"/>
    </location>
</feature>
<evidence type="ECO:0000256" key="4">
    <source>
        <dbReference type="ARBA" id="ARBA00023136"/>
    </source>
</evidence>
<dbReference type="InterPro" id="IPR005372">
    <property type="entry name" value="UPF0182"/>
</dbReference>
<feature type="region of interest" description="Disordered" evidence="5">
    <location>
        <begin position="508"/>
        <end position="534"/>
    </location>
</feature>
<evidence type="ECO:0000256" key="3">
    <source>
        <dbReference type="ARBA" id="ARBA00022989"/>
    </source>
</evidence>
<sequence>MSSPNPRHPSGRAREPRPAPAARPSQPSGPLVRIMAGLGVLLLAVLGFSRLWTDWLWFKQLDVAQVFQTRLATGILLFGICSFLMAASVVGNLVIAHRLRPRTRTGGLPALGQARALFDARHRAAILSAALFFGVLSGLSGFAQRDVFLAWRHATPFGTVDPWFEKDAAFYVFDYPWWRFVLGQAFWIVGVSAFLVALAHLATGALQSFQVVTTPGGQTLVTRRPGHLSAQAQSHLSVLAGVLLLLYAVDCWLDRFGYSITNNWLFTGVGYADLHSRVVAKNIVAMISVLCAVLFFVNARLRRWSVPVVAVVLMLVSAVLVQGIYPTVVQRFDVQPKGPARERSYIEQNIAATRTAYGLHGVEMTENYDVTTTASAGQLRADAEALPGIRLIDPGLIGPTFEQLQQVRGYYSFADVLDVDRYTIDGKATDAVVAAREINADEIPDRNWTNLHTVYTHGNGVVAAYGNRRQANGEPEWISRDIPTVGALEETQSRIYFGERTNTYAVVGAPEGSDPVELDTPGGGRSGANETRNTYDGKGGVGIGNPLIRALYAIRFGDPNLVLSTGRVNSASRLLYDRTPRERLQKVAPWLTPDSDAYPAVVDGRVVWIVDAYTTSNRYPNSNQVDLRQATSDSQTSTLQQPRPVNYLRNSVKAVIDAGDGNVQLYAWDEQDPILRTWQKVYPGQVKSKKEIPASMLEHMRYPSDLFKVQREVLTRYHSTNPDTWFQKSDLWEVPNDPVAPGARKEAPNYLSIRWPGDQQPVFSQTSVLVPKGRETLGAYMAVNADASSSDYGRLRILKLSDRKQVAGPGQTFNAIGSDDAVATKLRPFMMQGSAQAHFGNLLTIPVGGGLLYVTPVYTQQSTTSGAYLVLRFVVVRFGEQISIGTTLQEALDTVFKGDAGASTGEGDQPQTSKTPAPSAPAKGEQAALKLLDEASKAFAAADAALKKGDLATYQKQLDLARRKMSAAETALK</sequence>
<dbReference type="EMBL" id="RKHG01000001">
    <property type="protein sequence ID" value="ROR52927.1"/>
    <property type="molecule type" value="Genomic_DNA"/>
</dbReference>
<keyword evidence="4 6" id="KW-0472">Membrane</keyword>
<feature type="transmembrane region" description="Helical" evidence="6">
    <location>
        <begin position="304"/>
        <end position="325"/>
    </location>
</feature>
<evidence type="ECO:0000313" key="7">
    <source>
        <dbReference type="EMBL" id="ROR52927.1"/>
    </source>
</evidence>
<dbReference type="PANTHER" id="PTHR39344">
    <property type="entry name" value="UPF0182 PROTEIN SLL1060"/>
    <property type="match status" value="1"/>
</dbReference>
<proteinExistence type="predicted"/>
<keyword evidence="2 6" id="KW-0812">Transmembrane</keyword>
<evidence type="ECO:0000256" key="6">
    <source>
        <dbReference type="SAM" id="Phobius"/>
    </source>
</evidence>
<dbReference type="AlphaFoldDB" id="A0A3N1ZRG8"/>
<accession>A0A3N1ZRG8</accession>
<dbReference type="RefSeq" id="WP_245995471.1">
    <property type="nucleotide sequence ID" value="NZ_RKHG01000001.1"/>
</dbReference>
<reference evidence="7 8" key="1">
    <citation type="submission" date="2018-11" db="EMBL/GenBank/DDBJ databases">
        <title>Sequencing the genomes of 1000 actinobacteria strains.</title>
        <authorList>
            <person name="Klenk H.-P."/>
        </authorList>
    </citation>
    <scope>NUCLEOTIDE SEQUENCE [LARGE SCALE GENOMIC DNA]</scope>
    <source>
        <strain evidence="7 8">DSM 10546</strain>
    </source>
</reference>
<feature type="transmembrane region" description="Helical" evidence="6">
    <location>
        <begin position="31"/>
        <end position="52"/>
    </location>
</feature>
<dbReference type="GO" id="GO:0016020">
    <property type="term" value="C:membrane"/>
    <property type="evidence" value="ECO:0007669"/>
    <property type="project" value="InterPro"/>
</dbReference>
<feature type="transmembrane region" description="Helical" evidence="6">
    <location>
        <begin position="236"/>
        <end position="258"/>
    </location>
</feature>
<dbReference type="GO" id="GO:0005576">
    <property type="term" value="C:extracellular region"/>
    <property type="evidence" value="ECO:0007669"/>
    <property type="project" value="TreeGrafter"/>
</dbReference>
<keyword evidence="1" id="KW-1003">Cell membrane</keyword>
<dbReference type="Pfam" id="PF03699">
    <property type="entry name" value="UPF0182"/>
    <property type="match status" value="1"/>
</dbReference>
<protein>
    <submittedName>
        <fullName evidence="7">Uncharacterized protein</fullName>
    </submittedName>
</protein>
<gene>
    <name evidence="7" type="ORF">EDD41_0040</name>
</gene>
<evidence type="ECO:0000313" key="8">
    <source>
        <dbReference type="Proteomes" id="UP000275749"/>
    </source>
</evidence>
<evidence type="ECO:0000256" key="5">
    <source>
        <dbReference type="SAM" id="MobiDB-lite"/>
    </source>
</evidence>
<feature type="region of interest" description="Disordered" evidence="5">
    <location>
        <begin position="1"/>
        <end position="28"/>
    </location>
</feature>
<keyword evidence="3 6" id="KW-1133">Transmembrane helix</keyword>
<feature type="region of interest" description="Disordered" evidence="5">
    <location>
        <begin position="899"/>
        <end position="926"/>
    </location>
</feature>
<feature type="transmembrane region" description="Helical" evidence="6">
    <location>
        <begin position="124"/>
        <end position="143"/>
    </location>
</feature>
<dbReference type="Proteomes" id="UP000275749">
    <property type="component" value="Unassembled WGS sequence"/>
</dbReference>